<dbReference type="AlphaFoldDB" id="A0A380GY48"/>
<keyword evidence="1" id="KW-0732">Signal</keyword>
<dbReference type="EMBL" id="UHDZ01000001">
    <property type="protein sequence ID" value="SUM66991.1"/>
    <property type="molecule type" value="Genomic_DNA"/>
</dbReference>
<evidence type="ECO:0000313" key="2">
    <source>
        <dbReference type="EMBL" id="SUM66991.1"/>
    </source>
</evidence>
<protein>
    <submittedName>
        <fullName evidence="2">Staphopain,cysteine proteinase</fullName>
    </submittedName>
</protein>
<sequence length="57" mass="6406">MKRKMRYIITMLLAFTLSLTFGLFFNSAHANSLLQKDGTNQQTTKVTVSDKNVPDAV</sequence>
<evidence type="ECO:0000313" key="3">
    <source>
        <dbReference type="Proteomes" id="UP000255425"/>
    </source>
</evidence>
<accession>A0A380GY48</accession>
<organism evidence="2 3">
    <name type="scientific">Staphylococcus saccharolyticus</name>
    <dbReference type="NCBI Taxonomy" id="33028"/>
    <lineage>
        <taxon>Bacteria</taxon>
        <taxon>Bacillati</taxon>
        <taxon>Bacillota</taxon>
        <taxon>Bacilli</taxon>
        <taxon>Bacillales</taxon>
        <taxon>Staphylococcaceae</taxon>
        <taxon>Staphylococcus</taxon>
    </lineage>
</organism>
<feature type="signal peptide" evidence="1">
    <location>
        <begin position="1"/>
        <end position="30"/>
    </location>
</feature>
<evidence type="ECO:0000256" key="1">
    <source>
        <dbReference type="SAM" id="SignalP"/>
    </source>
</evidence>
<dbReference type="Proteomes" id="UP000255425">
    <property type="component" value="Unassembled WGS sequence"/>
</dbReference>
<gene>
    <name evidence="2" type="ORF">NCTC11807_00080</name>
</gene>
<reference evidence="2 3" key="1">
    <citation type="submission" date="2018-06" db="EMBL/GenBank/DDBJ databases">
        <authorList>
            <consortium name="Pathogen Informatics"/>
            <person name="Doyle S."/>
        </authorList>
    </citation>
    <scope>NUCLEOTIDE SEQUENCE [LARGE SCALE GENOMIC DNA]</scope>
    <source>
        <strain evidence="2 3">NCTC11807</strain>
    </source>
</reference>
<feature type="chain" id="PRO_5016879942" evidence="1">
    <location>
        <begin position="31"/>
        <end position="57"/>
    </location>
</feature>
<name>A0A380GY48_9STAP</name>
<proteinExistence type="predicted"/>
<keyword evidence="3" id="KW-1185">Reference proteome</keyword>